<keyword evidence="2" id="KW-0175">Coiled coil</keyword>
<reference evidence="4 5" key="1">
    <citation type="submission" date="2019-03" db="EMBL/GenBank/DDBJ databases">
        <title>Genomic Encyclopedia of Type Strains, Phase IV (KMG-IV): sequencing the most valuable type-strain genomes for metagenomic binning, comparative biology and taxonomic classification.</title>
        <authorList>
            <person name="Goeker M."/>
        </authorList>
    </citation>
    <scope>NUCLEOTIDE SEQUENCE [LARGE SCALE GENOMIC DNA]</scope>
    <source>
        <strain evidence="4 5">DSM 24455</strain>
    </source>
</reference>
<dbReference type="RefSeq" id="WP_133627490.1">
    <property type="nucleotide sequence ID" value="NZ_SOAZ01000005.1"/>
</dbReference>
<dbReference type="Gene3D" id="3.30.70.1880">
    <property type="entry name" value="Protein of unknown function DUF881"/>
    <property type="match status" value="1"/>
</dbReference>
<evidence type="ECO:0000313" key="4">
    <source>
        <dbReference type="EMBL" id="TDT61854.1"/>
    </source>
</evidence>
<accession>A0A4R7KU81</accession>
<comment type="caution">
    <text evidence="4">The sequence shown here is derived from an EMBL/GenBank/DDBJ whole genome shotgun (WGS) entry which is preliminary data.</text>
</comment>
<organism evidence="4 5">
    <name type="scientific">Fonticella tunisiensis</name>
    <dbReference type="NCBI Taxonomy" id="1096341"/>
    <lineage>
        <taxon>Bacteria</taxon>
        <taxon>Bacillati</taxon>
        <taxon>Bacillota</taxon>
        <taxon>Clostridia</taxon>
        <taxon>Eubacteriales</taxon>
        <taxon>Clostridiaceae</taxon>
        <taxon>Fonticella</taxon>
    </lineage>
</organism>
<sequence>MKIDEGKILLLLSGILSGIVITSFLINTSISRTAILSYSDYRQKKAEQDKLKYEISNLEKNLDELNKKLLDYQINSSKDKDIYDTLKKEFSELKAKYGLTEANGPGIVIYMNDRTYYFNDFDRQLADNLVHNTDIMYVVQDLINAGAEAISINGIRYVSGMAITCSGPIISLEYGDHEEVITPEFKIEAIGNPETLYNGMNSPESHYQILKDRELPVRIEKKDNIKLKAANIDTESKILEKIKSGE</sequence>
<dbReference type="AlphaFoldDB" id="A0A4R7KU81"/>
<keyword evidence="3" id="KW-0812">Transmembrane</keyword>
<feature type="transmembrane region" description="Helical" evidence="3">
    <location>
        <begin position="7"/>
        <end position="26"/>
    </location>
</feature>
<dbReference type="Pfam" id="PF05949">
    <property type="entry name" value="DUF881"/>
    <property type="match status" value="1"/>
</dbReference>
<dbReference type="PANTHER" id="PTHR37313:SF2">
    <property type="entry name" value="UPF0749 PROTEIN YLXX"/>
    <property type="match status" value="1"/>
</dbReference>
<dbReference type="PANTHER" id="PTHR37313">
    <property type="entry name" value="UPF0749 PROTEIN RV1825"/>
    <property type="match status" value="1"/>
</dbReference>
<comment type="similarity">
    <text evidence="1">Belongs to the UPF0749 family.</text>
</comment>
<keyword evidence="5" id="KW-1185">Reference proteome</keyword>
<name>A0A4R7KU81_9CLOT</name>
<evidence type="ECO:0000256" key="3">
    <source>
        <dbReference type="SAM" id="Phobius"/>
    </source>
</evidence>
<keyword evidence="3" id="KW-1133">Transmembrane helix</keyword>
<dbReference type="InterPro" id="IPR010273">
    <property type="entry name" value="DUF881"/>
</dbReference>
<dbReference type="Proteomes" id="UP000295325">
    <property type="component" value="Unassembled WGS sequence"/>
</dbReference>
<evidence type="ECO:0000256" key="2">
    <source>
        <dbReference type="SAM" id="Coils"/>
    </source>
</evidence>
<protein>
    <submittedName>
        <fullName evidence="4">Uncharacterized protein YlxW (UPF0749 family)</fullName>
    </submittedName>
</protein>
<evidence type="ECO:0000256" key="1">
    <source>
        <dbReference type="ARBA" id="ARBA00009108"/>
    </source>
</evidence>
<gene>
    <name evidence="4" type="ORF">EDD71_10532</name>
</gene>
<dbReference type="EMBL" id="SOAZ01000005">
    <property type="protein sequence ID" value="TDT61854.1"/>
    <property type="molecule type" value="Genomic_DNA"/>
</dbReference>
<dbReference type="OrthoDB" id="9776196at2"/>
<evidence type="ECO:0000313" key="5">
    <source>
        <dbReference type="Proteomes" id="UP000295325"/>
    </source>
</evidence>
<proteinExistence type="inferred from homology"/>
<feature type="coiled-coil region" evidence="2">
    <location>
        <begin position="41"/>
        <end position="75"/>
    </location>
</feature>
<keyword evidence="3" id="KW-0472">Membrane</keyword>